<name>A0A9W6N0I9_9HYPH</name>
<evidence type="ECO:0000313" key="6">
    <source>
        <dbReference type="EMBL" id="GLK73047.1"/>
    </source>
</evidence>
<evidence type="ECO:0000256" key="1">
    <source>
        <dbReference type="ARBA" id="ARBA00022692"/>
    </source>
</evidence>
<feature type="transmembrane region" description="Helical" evidence="4">
    <location>
        <begin position="6"/>
        <end position="27"/>
    </location>
</feature>
<keyword evidence="3 4" id="KW-0472">Membrane</keyword>
<protein>
    <recommendedName>
        <fullName evidence="5">HIG1 domain-containing protein</fullName>
    </recommendedName>
</protein>
<feature type="transmembrane region" description="Helical" evidence="4">
    <location>
        <begin position="47"/>
        <end position="64"/>
    </location>
</feature>
<dbReference type="NCBIfam" id="NF033233">
    <property type="entry name" value="twin_helix"/>
    <property type="match status" value="1"/>
</dbReference>
<dbReference type="AlphaFoldDB" id="A0A9W6N0I9"/>
<feature type="domain" description="HIG1" evidence="5">
    <location>
        <begin position="1"/>
        <end position="67"/>
    </location>
</feature>
<sequence>MELVTIAKFIVLPIALGAVALVLVLGLANMARGGSPLVSQKLMQWRVLLQAVALCFVLLTIVLMNQS</sequence>
<comment type="caution">
    <text evidence="6">The sequence shown here is derived from an EMBL/GenBank/DDBJ whole genome shotgun (WGS) entry which is preliminary data.</text>
</comment>
<dbReference type="InterPro" id="IPR007667">
    <property type="entry name" value="Hypoxia_induced_domain"/>
</dbReference>
<keyword evidence="2 4" id="KW-1133">Transmembrane helix</keyword>
<proteinExistence type="predicted"/>
<keyword evidence="1 4" id="KW-0812">Transmembrane</keyword>
<evidence type="ECO:0000256" key="3">
    <source>
        <dbReference type="ARBA" id="ARBA00023136"/>
    </source>
</evidence>
<evidence type="ECO:0000256" key="4">
    <source>
        <dbReference type="SAM" id="Phobius"/>
    </source>
</evidence>
<evidence type="ECO:0000259" key="5">
    <source>
        <dbReference type="PROSITE" id="PS51503"/>
    </source>
</evidence>
<dbReference type="PROSITE" id="PS51503">
    <property type="entry name" value="HIG1"/>
    <property type="match status" value="1"/>
</dbReference>
<reference evidence="6" key="1">
    <citation type="journal article" date="2014" name="Int. J. Syst. Evol. Microbiol.">
        <title>Complete genome sequence of Corynebacterium casei LMG S-19264T (=DSM 44701T), isolated from a smear-ripened cheese.</title>
        <authorList>
            <consortium name="US DOE Joint Genome Institute (JGI-PGF)"/>
            <person name="Walter F."/>
            <person name="Albersmeier A."/>
            <person name="Kalinowski J."/>
            <person name="Ruckert C."/>
        </authorList>
    </citation>
    <scope>NUCLEOTIDE SEQUENCE</scope>
    <source>
        <strain evidence="6">VKM B-2484</strain>
    </source>
</reference>
<evidence type="ECO:0000313" key="7">
    <source>
        <dbReference type="Proteomes" id="UP001143370"/>
    </source>
</evidence>
<organism evidence="6 7">
    <name type="scientific">Ancylobacter dichloromethanicus</name>
    <dbReference type="NCBI Taxonomy" id="518825"/>
    <lineage>
        <taxon>Bacteria</taxon>
        <taxon>Pseudomonadati</taxon>
        <taxon>Pseudomonadota</taxon>
        <taxon>Alphaproteobacteria</taxon>
        <taxon>Hyphomicrobiales</taxon>
        <taxon>Xanthobacteraceae</taxon>
        <taxon>Ancylobacter</taxon>
    </lineage>
</organism>
<dbReference type="RefSeq" id="WP_213370600.1">
    <property type="nucleotide sequence ID" value="NZ_BSFJ01000020.1"/>
</dbReference>
<dbReference type="Proteomes" id="UP001143370">
    <property type="component" value="Unassembled WGS sequence"/>
</dbReference>
<accession>A0A9W6N0I9</accession>
<dbReference type="Pfam" id="PF04588">
    <property type="entry name" value="HIG_1_N"/>
    <property type="match status" value="1"/>
</dbReference>
<dbReference type="EMBL" id="BSFJ01000020">
    <property type="protein sequence ID" value="GLK73047.1"/>
    <property type="molecule type" value="Genomic_DNA"/>
</dbReference>
<dbReference type="Gene3D" id="6.10.140.1320">
    <property type="match status" value="1"/>
</dbReference>
<gene>
    <name evidence="6" type="ORF">GCM10017643_31630</name>
</gene>
<reference evidence="6" key="2">
    <citation type="submission" date="2023-01" db="EMBL/GenBank/DDBJ databases">
        <authorList>
            <person name="Sun Q."/>
            <person name="Evtushenko L."/>
        </authorList>
    </citation>
    <scope>NUCLEOTIDE SEQUENCE</scope>
    <source>
        <strain evidence="6">VKM B-2484</strain>
    </source>
</reference>
<evidence type="ECO:0000256" key="2">
    <source>
        <dbReference type="ARBA" id="ARBA00022989"/>
    </source>
</evidence>
<keyword evidence="7" id="KW-1185">Reference proteome</keyword>